<name>A0A2T0BIQ7_9CLOT</name>
<evidence type="ECO:0000256" key="1">
    <source>
        <dbReference type="SAM" id="Phobius"/>
    </source>
</evidence>
<keyword evidence="1" id="KW-1133">Transmembrane helix</keyword>
<evidence type="ECO:0000313" key="2">
    <source>
        <dbReference type="EMBL" id="PRR83761.1"/>
    </source>
</evidence>
<protein>
    <submittedName>
        <fullName evidence="2">Negative regulatory protein YxlE</fullName>
    </submittedName>
</protein>
<feature type="transmembrane region" description="Helical" evidence="1">
    <location>
        <begin position="7"/>
        <end position="26"/>
    </location>
</feature>
<proteinExistence type="predicted"/>
<comment type="caution">
    <text evidence="2">The sequence shown here is derived from an EMBL/GenBank/DDBJ whole genome shotgun (WGS) entry which is preliminary data.</text>
</comment>
<dbReference type="Proteomes" id="UP000239471">
    <property type="component" value="Unassembled WGS sequence"/>
</dbReference>
<keyword evidence="3" id="KW-1185">Reference proteome</keyword>
<dbReference type="OrthoDB" id="3243324at2"/>
<keyword evidence="1" id="KW-0472">Membrane</keyword>
<feature type="transmembrane region" description="Helical" evidence="1">
    <location>
        <begin position="38"/>
        <end position="56"/>
    </location>
</feature>
<accession>A0A2T0BIQ7</accession>
<dbReference type="RefSeq" id="WP_106058740.1">
    <property type="nucleotide sequence ID" value="NZ_PVXQ01000005.1"/>
</dbReference>
<dbReference type="EMBL" id="PVXQ01000005">
    <property type="protein sequence ID" value="PRR83761.1"/>
    <property type="molecule type" value="Genomic_DNA"/>
</dbReference>
<gene>
    <name evidence="2" type="primary">yxlE</name>
    <name evidence="2" type="ORF">CLVI_07080</name>
</gene>
<reference evidence="2 3" key="1">
    <citation type="submission" date="2018-03" db="EMBL/GenBank/DDBJ databases">
        <title>Genome sequence of Clostridium vincentii DSM 10228.</title>
        <authorList>
            <person name="Poehlein A."/>
            <person name="Daniel R."/>
        </authorList>
    </citation>
    <scope>NUCLEOTIDE SEQUENCE [LARGE SCALE GENOMIC DNA]</scope>
    <source>
        <strain evidence="2 3">DSM 10228</strain>
    </source>
</reference>
<sequence length="60" mass="6929">MDIDFTLLIPILVLQVIFSIYCFMIIAKNPVKFIPKWAWIILCLNSVGCIAFLILGREQE</sequence>
<evidence type="ECO:0000313" key="3">
    <source>
        <dbReference type="Proteomes" id="UP000239471"/>
    </source>
</evidence>
<dbReference type="AlphaFoldDB" id="A0A2T0BIQ7"/>
<keyword evidence="1" id="KW-0812">Transmembrane</keyword>
<organism evidence="2 3">
    <name type="scientific">Clostridium vincentii</name>
    <dbReference type="NCBI Taxonomy" id="52704"/>
    <lineage>
        <taxon>Bacteria</taxon>
        <taxon>Bacillati</taxon>
        <taxon>Bacillota</taxon>
        <taxon>Clostridia</taxon>
        <taxon>Eubacteriales</taxon>
        <taxon>Clostridiaceae</taxon>
        <taxon>Clostridium</taxon>
    </lineage>
</organism>